<evidence type="ECO:0000313" key="5">
    <source>
        <dbReference type="EMBL" id="TGE36304.1"/>
    </source>
</evidence>
<protein>
    <submittedName>
        <fullName evidence="5">GntR family transcriptional regulator</fullName>
    </submittedName>
</protein>
<keyword evidence="2" id="KW-0238">DNA-binding</keyword>
<keyword evidence="1" id="KW-0805">Transcription regulation</keyword>
<keyword evidence="6" id="KW-1185">Reference proteome</keyword>
<dbReference type="PANTHER" id="PTHR38445:SF9">
    <property type="entry name" value="HTH-TYPE TRANSCRIPTIONAL REPRESSOR YTRA"/>
    <property type="match status" value="1"/>
</dbReference>
<evidence type="ECO:0000256" key="1">
    <source>
        <dbReference type="ARBA" id="ARBA00023015"/>
    </source>
</evidence>
<dbReference type="CDD" id="cd07377">
    <property type="entry name" value="WHTH_GntR"/>
    <property type="match status" value="1"/>
</dbReference>
<dbReference type="AlphaFoldDB" id="A0A4Z0R0W1"/>
<dbReference type="InterPro" id="IPR036388">
    <property type="entry name" value="WH-like_DNA-bd_sf"/>
</dbReference>
<dbReference type="InterPro" id="IPR036390">
    <property type="entry name" value="WH_DNA-bd_sf"/>
</dbReference>
<proteinExistence type="predicted"/>
<dbReference type="GO" id="GO:0003677">
    <property type="term" value="F:DNA binding"/>
    <property type="evidence" value="ECO:0007669"/>
    <property type="project" value="UniProtKB-KW"/>
</dbReference>
<dbReference type="EMBL" id="SPQQ01000008">
    <property type="protein sequence ID" value="TGE36304.1"/>
    <property type="molecule type" value="Genomic_DNA"/>
</dbReference>
<dbReference type="Pfam" id="PF00392">
    <property type="entry name" value="GntR"/>
    <property type="match status" value="1"/>
</dbReference>
<feature type="domain" description="HTH gntR-type" evidence="4">
    <location>
        <begin position="8"/>
        <end position="76"/>
    </location>
</feature>
<dbReference type="SUPFAM" id="SSF46785">
    <property type="entry name" value="Winged helix' DNA-binding domain"/>
    <property type="match status" value="1"/>
</dbReference>
<dbReference type="Proteomes" id="UP000298460">
    <property type="component" value="Unassembled WGS sequence"/>
</dbReference>
<comment type="caution">
    <text evidence="5">The sequence shown here is derived from an EMBL/GenBank/DDBJ whole genome shotgun (WGS) entry which is preliminary data.</text>
</comment>
<accession>A0A4Z0R0W1</accession>
<dbReference type="PANTHER" id="PTHR38445">
    <property type="entry name" value="HTH-TYPE TRANSCRIPTIONAL REPRESSOR YTRA"/>
    <property type="match status" value="1"/>
</dbReference>
<dbReference type="Gene3D" id="1.10.10.10">
    <property type="entry name" value="Winged helix-like DNA-binding domain superfamily/Winged helix DNA-binding domain"/>
    <property type="match status" value="1"/>
</dbReference>
<keyword evidence="3" id="KW-0804">Transcription</keyword>
<evidence type="ECO:0000259" key="4">
    <source>
        <dbReference type="PROSITE" id="PS50949"/>
    </source>
</evidence>
<evidence type="ECO:0000256" key="2">
    <source>
        <dbReference type="ARBA" id="ARBA00023125"/>
    </source>
</evidence>
<reference evidence="5 6" key="1">
    <citation type="submission" date="2019-03" db="EMBL/GenBank/DDBJ databases">
        <title>Draft Genome Sequence of Desulfosporosinus fructosivorans Strain 63.6F, Isolated from Marine Sediment in the Baltic Sea.</title>
        <authorList>
            <person name="Hausmann B."/>
            <person name="Vandieken V."/>
            <person name="Pjevac P."/>
            <person name="Schreck K."/>
            <person name="Herbold C.W."/>
            <person name="Loy A."/>
        </authorList>
    </citation>
    <scope>NUCLEOTIDE SEQUENCE [LARGE SCALE GENOMIC DNA]</scope>
    <source>
        <strain evidence="5 6">63.6F</strain>
    </source>
</reference>
<gene>
    <name evidence="5" type="ORF">E4K67_20435</name>
</gene>
<dbReference type="InterPro" id="IPR000524">
    <property type="entry name" value="Tscrpt_reg_HTH_GntR"/>
</dbReference>
<evidence type="ECO:0000256" key="3">
    <source>
        <dbReference type="ARBA" id="ARBA00023163"/>
    </source>
</evidence>
<evidence type="ECO:0000313" key="6">
    <source>
        <dbReference type="Proteomes" id="UP000298460"/>
    </source>
</evidence>
<dbReference type="PROSITE" id="PS50949">
    <property type="entry name" value="HTH_GNTR"/>
    <property type="match status" value="1"/>
</dbReference>
<dbReference type="OrthoDB" id="9801546at2"/>
<dbReference type="RefSeq" id="WP_135550108.1">
    <property type="nucleotide sequence ID" value="NZ_SPQQ01000008.1"/>
</dbReference>
<name>A0A4Z0R0W1_9FIRM</name>
<dbReference type="SMART" id="SM00345">
    <property type="entry name" value="HTH_GNTR"/>
    <property type="match status" value="1"/>
</dbReference>
<dbReference type="GO" id="GO:0003700">
    <property type="term" value="F:DNA-binding transcription factor activity"/>
    <property type="evidence" value="ECO:0007669"/>
    <property type="project" value="InterPro"/>
</dbReference>
<sequence>MHFQSDKAPIYLQLIQRIKADIISGRLKAGDKMPSVRDMSESFKVNPNTIQRVLLELEREGITYSQRGIGTFVVDGDELLETLRTTQAKKYTHRFVSEMNELGMKKSELMKYLKLELEEHENENIRS</sequence>
<organism evidence="5 6">
    <name type="scientific">Desulfosporosinus fructosivorans</name>
    <dbReference type="NCBI Taxonomy" id="2018669"/>
    <lineage>
        <taxon>Bacteria</taxon>
        <taxon>Bacillati</taxon>
        <taxon>Bacillota</taxon>
        <taxon>Clostridia</taxon>
        <taxon>Eubacteriales</taxon>
        <taxon>Desulfitobacteriaceae</taxon>
        <taxon>Desulfosporosinus</taxon>
    </lineage>
</organism>